<dbReference type="Proteomes" id="UP001276564">
    <property type="component" value="Unassembled WGS sequence"/>
</dbReference>
<comment type="caution">
    <text evidence="9">The sequence shown here is derived from an EMBL/GenBank/DDBJ whole genome shotgun (WGS) entry which is preliminary data.</text>
</comment>
<evidence type="ECO:0000256" key="5">
    <source>
        <dbReference type="ARBA" id="ARBA00023004"/>
    </source>
</evidence>
<evidence type="ECO:0000259" key="8">
    <source>
        <dbReference type="PROSITE" id="PS51007"/>
    </source>
</evidence>
<keyword evidence="1" id="KW-0813">Transport</keyword>
<dbReference type="Gene3D" id="1.10.760.10">
    <property type="entry name" value="Cytochrome c-like domain"/>
    <property type="match status" value="1"/>
</dbReference>
<dbReference type="PANTHER" id="PTHR33751:SF9">
    <property type="entry name" value="CYTOCHROME C4"/>
    <property type="match status" value="1"/>
</dbReference>
<proteinExistence type="predicted"/>
<feature type="chain" id="PRO_5047259207" evidence="7">
    <location>
        <begin position="21"/>
        <end position="159"/>
    </location>
</feature>
<evidence type="ECO:0000256" key="1">
    <source>
        <dbReference type="ARBA" id="ARBA00022448"/>
    </source>
</evidence>
<evidence type="ECO:0000313" key="10">
    <source>
        <dbReference type="Proteomes" id="UP001276564"/>
    </source>
</evidence>
<dbReference type="SUPFAM" id="SSF46626">
    <property type="entry name" value="Cytochrome c"/>
    <property type="match status" value="1"/>
</dbReference>
<evidence type="ECO:0000256" key="3">
    <source>
        <dbReference type="ARBA" id="ARBA00022723"/>
    </source>
</evidence>
<dbReference type="RefSeq" id="WP_320320878.1">
    <property type="nucleotide sequence ID" value="NZ_JAVIIP010000008.1"/>
</dbReference>
<keyword evidence="3 6" id="KW-0479">Metal-binding</keyword>
<evidence type="ECO:0000256" key="4">
    <source>
        <dbReference type="ARBA" id="ARBA00022982"/>
    </source>
</evidence>
<reference evidence="9 10" key="1">
    <citation type="submission" date="2023-08" db="EMBL/GenBank/DDBJ databases">
        <title>Implementing the SeqCode for naming new Mesorhizobium species isolated from Vachellia karroo root nodules.</title>
        <authorList>
            <person name="Van Lill M."/>
        </authorList>
    </citation>
    <scope>NUCLEOTIDE SEQUENCE [LARGE SCALE GENOMIC DNA]</scope>
    <source>
        <strain evidence="9 10">VK4B</strain>
    </source>
</reference>
<keyword evidence="4" id="KW-0249">Electron transport</keyword>
<name>A0ABU5AQ53_9HYPH</name>
<dbReference type="PANTHER" id="PTHR33751">
    <property type="entry name" value="CBB3-TYPE CYTOCHROME C OXIDASE SUBUNIT FIXP"/>
    <property type="match status" value="1"/>
</dbReference>
<evidence type="ECO:0000313" key="9">
    <source>
        <dbReference type="EMBL" id="MDX8539357.1"/>
    </source>
</evidence>
<evidence type="ECO:0000256" key="2">
    <source>
        <dbReference type="ARBA" id="ARBA00022617"/>
    </source>
</evidence>
<protein>
    <submittedName>
        <fullName evidence="9">Cytochrome c</fullName>
    </submittedName>
</protein>
<keyword evidence="7" id="KW-0732">Signal</keyword>
<feature type="signal peptide" evidence="7">
    <location>
        <begin position="1"/>
        <end position="20"/>
    </location>
</feature>
<keyword evidence="5 6" id="KW-0408">Iron</keyword>
<keyword evidence="2 6" id="KW-0349">Heme</keyword>
<feature type="domain" description="Cytochrome c" evidence="8">
    <location>
        <begin position="22"/>
        <end position="100"/>
    </location>
</feature>
<dbReference type="EMBL" id="JAVIIP010000008">
    <property type="protein sequence ID" value="MDX8539357.1"/>
    <property type="molecule type" value="Genomic_DNA"/>
</dbReference>
<keyword evidence="10" id="KW-1185">Reference proteome</keyword>
<dbReference type="InterPro" id="IPR036909">
    <property type="entry name" value="Cyt_c-like_dom_sf"/>
</dbReference>
<dbReference type="InterPro" id="IPR009056">
    <property type="entry name" value="Cyt_c-like_dom"/>
</dbReference>
<gene>
    <name evidence="9" type="ORF">RFM23_17195</name>
</gene>
<accession>A0ABU5AQ53</accession>
<dbReference type="Pfam" id="PF00034">
    <property type="entry name" value="Cytochrom_C"/>
    <property type="match status" value="1"/>
</dbReference>
<sequence>MRGLILGLAALVVNSSFAQAAGDSIAGRKVMVQCQMCHGTDGLGKMSYTPNIAGQKYDYLVHALMAYKAGERKSSMMSLVVKKLSDEDIANAAAMPRSRLPSKFRPDRAQLVAPLAQGASVPWKAPPKKRLRASPRNLLLTRVAAQRPGVWVGWRDRRA</sequence>
<organism evidence="9 10">
    <name type="scientific">Mesorhizobium abyssinicae</name>
    <dbReference type="NCBI Taxonomy" id="1209958"/>
    <lineage>
        <taxon>Bacteria</taxon>
        <taxon>Pseudomonadati</taxon>
        <taxon>Pseudomonadota</taxon>
        <taxon>Alphaproteobacteria</taxon>
        <taxon>Hyphomicrobiales</taxon>
        <taxon>Phyllobacteriaceae</taxon>
        <taxon>Mesorhizobium</taxon>
    </lineage>
</organism>
<dbReference type="PROSITE" id="PS51007">
    <property type="entry name" value="CYTC"/>
    <property type="match status" value="1"/>
</dbReference>
<dbReference type="InterPro" id="IPR050597">
    <property type="entry name" value="Cytochrome_c_Oxidase_Subunit"/>
</dbReference>
<evidence type="ECO:0000256" key="7">
    <source>
        <dbReference type="SAM" id="SignalP"/>
    </source>
</evidence>
<evidence type="ECO:0000256" key="6">
    <source>
        <dbReference type="PROSITE-ProRule" id="PRU00433"/>
    </source>
</evidence>